<evidence type="ECO:0000313" key="1">
    <source>
        <dbReference type="EMBL" id="QJA87861.1"/>
    </source>
</evidence>
<accession>A0A6M3L2B5</accession>
<organism evidence="1">
    <name type="scientific">viral metagenome</name>
    <dbReference type="NCBI Taxonomy" id="1070528"/>
    <lineage>
        <taxon>unclassified sequences</taxon>
        <taxon>metagenomes</taxon>
        <taxon>organismal metagenomes</taxon>
    </lineage>
</organism>
<proteinExistence type="predicted"/>
<reference evidence="1" key="1">
    <citation type="submission" date="2020-03" db="EMBL/GenBank/DDBJ databases">
        <title>The deep terrestrial virosphere.</title>
        <authorList>
            <person name="Holmfeldt K."/>
            <person name="Nilsson E."/>
            <person name="Simone D."/>
            <person name="Lopez-Fernandez M."/>
            <person name="Wu X."/>
            <person name="de Brujin I."/>
            <person name="Lundin D."/>
            <person name="Andersson A."/>
            <person name="Bertilsson S."/>
            <person name="Dopson M."/>
        </authorList>
    </citation>
    <scope>NUCLEOTIDE SEQUENCE</scope>
    <source>
        <strain evidence="1">MM415B02878</strain>
    </source>
</reference>
<dbReference type="EMBL" id="MT142737">
    <property type="protein sequence ID" value="QJA87861.1"/>
    <property type="molecule type" value="Genomic_DNA"/>
</dbReference>
<protein>
    <submittedName>
        <fullName evidence="1">Uncharacterized protein</fullName>
    </submittedName>
</protein>
<sequence length="104" mass="11808">MKPIKRRKTRISVPCDLSICGIEEAIREMLPEEVIGIDQKWYIIETPLVDVGEGLKLIEEVRSKGGPDISILIDHDLKADEWSLERHGFSKDTVYIDKIYSPGA</sequence>
<gene>
    <name evidence="1" type="ORF">MM415B02878_0009</name>
</gene>
<name>A0A6M3L2B5_9ZZZZ</name>
<dbReference type="AlphaFoldDB" id="A0A6M3L2B5"/>